<feature type="transmembrane region" description="Helical" evidence="1">
    <location>
        <begin position="46"/>
        <end position="63"/>
    </location>
</feature>
<dbReference type="AlphaFoldDB" id="A0A1R2AL65"/>
<dbReference type="Proteomes" id="UP000187209">
    <property type="component" value="Unassembled WGS sequence"/>
</dbReference>
<evidence type="ECO:0000256" key="1">
    <source>
        <dbReference type="SAM" id="Phobius"/>
    </source>
</evidence>
<evidence type="ECO:0000313" key="2">
    <source>
        <dbReference type="EMBL" id="OMJ65234.1"/>
    </source>
</evidence>
<reference evidence="2 3" key="1">
    <citation type="submission" date="2016-11" db="EMBL/GenBank/DDBJ databases">
        <title>The macronuclear genome of Stentor coeruleus: a giant cell with tiny introns.</title>
        <authorList>
            <person name="Slabodnick M."/>
            <person name="Ruby J.G."/>
            <person name="Reiff S.B."/>
            <person name="Swart E.C."/>
            <person name="Gosai S."/>
            <person name="Prabakaran S."/>
            <person name="Witkowska E."/>
            <person name="Larue G.E."/>
            <person name="Fisher S."/>
            <person name="Freeman R.M."/>
            <person name="Gunawardena J."/>
            <person name="Chu W."/>
            <person name="Stover N.A."/>
            <person name="Gregory B.D."/>
            <person name="Nowacki M."/>
            <person name="Derisi J."/>
            <person name="Roy S.W."/>
            <person name="Marshall W.F."/>
            <person name="Sood P."/>
        </authorList>
    </citation>
    <scope>NUCLEOTIDE SEQUENCE [LARGE SCALE GENOMIC DNA]</scope>
    <source>
        <strain evidence="2">WM001</strain>
    </source>
</reference>
<name>A0A1R2AL65_9CILI</name>
<organism evidence="2 3">
    <name type="scientific">Stentor coeruleus</name>
    <dbReference type="NCBI Taxonomy" id="5963"/>
    <lineage>
        <taxon>Eukaryota</taxon>
        <taxon>Sar</taxon>
        <taxon>Alveolata</taxon>
        <taxon>Ciliophora</taxon>
        <taxon>Postciliodesmatophora</taxon>
        <taxon>Heterotrichea</taxon>
        <taxon>Heterotrichida</taxon>
        <taxon>Stentoridae</taxon>
        <taxon>Stentor</taxon>
    </lineage>
</organism>
<keyword evidence="1" id="KW-0812">Transmembrane</keyword>
<protein>
    <submittedName>
        <fullName evidence="2">Uncharacterized protein</fullName>
    </submittedName>
</protein>
<feature type="transmembrane region" description="Helical" evidence="1">
    <location>
        <begin position="148"/>
        <end position="168"/>
    </location>
</feature>
<sequence>MHSYRHLSGLDIHSEPCYNFSCIQTFFHPKNEIINEYAGSNYSSDLALGKSGLAIALLAFFMLKNLAYMKEGVSCNIQHSSGFGSLESKSQAYSDQKVKLITSLIALLYVMLSKEYYYFYLIFCTLAYIYLTFQYIYYLPYYQDFSNVVYACEFLNSAFMVSFFGIGIGFGNAAASFILCLCILPLICITCYSCIEYRKTKIPSSASLDLPINIFELACRKKFINSKPSNKVSHLMQEYFSKNNSSIALVYLAYHLNSKHLQPKNALIQVSRANYIKPRVSSI</sequence>
<evidence type="ECO:0000313" key="3">
    <source>
        <dbReference type="Proteomes" id="UP000187209"/>
    </source>
</evidence>
<feature type="transmembrane region" description="Helical" evidence="1">
    <location>
        <begin position="174"/>
        <end position="195"/>
    </location>
</feature>
<accession>A0A1R2AL65</accession>
<keyword evidence="1" id="KW-0472">Membrane</keyword>
<keyword evidence="1" id="KW-1133">Transmembrane helix</keyword>
<proteinExistence type="predicted"/>
<keyword evidence="3" id="KW-1185">Reference proteome</keyword>
<dbReference type="EMBL" id="MPUH01002315">
    <property type="protein sequence ID" value="OMJ65234.1"/>
    <property type="molecule type" value="Genomic_DNA"/>
</dbReference>
<gene>
    <name evidence="2" type="ORF">SteCoe_38740</name>
</gene>
<feature type="transmembrane region" description="Helical" evidence="1">
    <location>
        <begin position="118"/>
        <end position="136"/>
    </location>
</feature>
<comment type="caution">
    <text evidence="2">The sequence shown here is derived from an EMBL/GenBank/DDBJ whole genome shotgun (WGS) entry which is preliminary data.</text>
</comment>